<accession>A0A5C6V4F2</accession>
<keyword evidence="4" id="KW-1185">Reference proteome</keyword>
<protein>
    <submittedName>
        <fullName evidence="3">SUMF1/EgtB/PvdOfamily nonheme iron enzyme</fullName>
    </submittedName>
</protein>
<feature type="domain" description="Sulfatase-modifying factor enzyme-like" evidence="2">
    <location>
        <begin position="53"/>
        <end position="347"/>
    </location>
</feature>
<gene>
    <name evidence="3" type="ORF">FRX97_08325</name>
</gene>
<dbReference type="PROSITE" id="PS51257">
    <property type="entry name" value="PROKAR_LIPOPROTEIN"/>
    <property type="match status" value="1"/>
</dbReference>
<proteinExistence type="predicted"/>
<dbReference type="Pfam" id="PF03781">
    <property type="entry name" value="FGE-sulfatase"/>
    <property type="match status" value="1"/>
</dbReference>
<dbReference type="Proteomes" id="UP000321168">
    <property type="component" value="Unassembled WGS sequence"/>
</dbReference>
<feature type="chain" id="PRO_5023139535" evidence="1">
    <location>
        <begin position="21"/>
        <end position="586"/>
    </location>
</feature>
<reference evidence="3 4" key="1">
    <citation type="submission" date="2019-08" db="EMBL/GenBank/DDBJ databases">
        <title>Genome of Luteibaculum oceani JCM 18817.</title>
        <authorList>
            <person name="Bowman J.P."/>
        </authorList>
    </citation>
    <scope>NUCLEOTIDE SEQUENCE [LARGE SCALE GENOMIC DNA]</scope>
    <source>
        <strain evidence="3 4">JCM 18817</strain>
    </source>
</reference>
<dbReference type="InterPro" id="IPR016187">
    <property type="entry name" value="CTDL_fold"/>
</dbReference>
<feature type="signal peptide" evidence="1">
    <location>
        <begin position="1"/>
        <end position="20"/>
    </location>
</feature>
<dbReference type="GO" id="GO:0120147">
    <property type="term" value="F:formylglycine-generating oxidase activity"/>
    <property type="evidence" value="ECO:0007669"/>
    <property type="project" value="TreeGrafter"/>
</dbReference>
<dbReference type="PANTHER" id="PTHR23150:SF19">
    <property type="entry name" value="FORMYLGLYCINE-GENERATING ENZYME"/>
    <property type="match status" value="1"/>
</dbReference>
<evidence type="ECO:0000313" key="3">
    <source>
        <dbReference type="EMBL" id="TXC78325.1"/>
    </source>
</evidence>
<evidence type="ECO:0000313" key="4">
    <source>
        <dbReference type="Proteomes" id="UP000321168"/>
    </source>
</evidence>
<sequence>MPGRKLLAGFGIFSFAIFMASCGGEVSQTTGTAYNDPDAGGFEKPEFDEQQTGPGLVFIEGGSFVMGRTETDLNYEWNNEPRKVTVSSFYMDETEVTNLAWTEYLYWLSRVYGADYPEIYTNALPDTLVWRSKLGYAETHVKYYLRHPAYRDYPVVGVSWLQANNYCKWRTDRVNENILIQQGLFENNPNQINDDNFSTDAYLAGQYESGKRKEGLPAYDPNKEFRNVGIKDGIFLPDYRLPTEAEWEYAALGLIGESFNERIENRKIYPWSGNFIRNDDASGNYLGDINDNFTRGRGDLMGIAGALNDGADITANVYKYFPNDYGLYSMAGNVSEWVMDVYRPLTSEDADALNPFRGNVYRTPVLTSDGLVQDKYDIVEYDTENVLKFFQDFQTKAQEDAASSGVPIIPEEEQLMNTLVTMGEEAVDLYNKRQRDAANEKIQEAVDLIKDSETVISPLLLDGLSDHVTNVPGQLRMRDVKVEENTRRINYKESDNIDYQDGDLYSSIDYATPGEYGEKESMYHWQQTSLIDNRARVYKGGSWADRAYYCSPATRRFLDERMSSNKIGFRCAMSRLGDPVQGGQRK</sequence>
<organism evidence="3 4">
    <name type="scientific">Luteibaculum oceani</name>
    <dbReference type="NCBI Taxonomy" id="1294296"/>
    <lineage>
        <taxon>Bacteria</taxon>
        <taxon>Pseudomonadati</taxon>
        <taxon>Bacteroidota</taxon>
        <taxon>Flavobacteriia</taxon>
        <taxon>Flavobacteriales</taxon>
        <taxon>Luteibaculaceae</taxon>
        <taxon>Luteibaculum</taxon>
    </lineage>
</organism>
<dbReference type="InterPro" id="IPR042095">
    <property type="entry name" value="SUMF_sf"/>
</dbReference>
<dbReference type="Gene3D" id="3.90.1580.10">
    <property type="entry name" value="paralog of FGE (formylglycine-generating enzyme)"/>
    <property type="match status" value="2"/>
</dbReference>
<dbReference type="OrthoDB" id="9768004at2"/>
<dbReference type="SUPFAM" id="SSF56436">
    <property type="entry name" value="C-type lectin-like"/>
    <property type="match status" value="1"/>
</dbReference>
<evidence type="ECO:0000259" key="2">
    <source>
        <dbReference type="Pfam" id="PF03781"/>
    </source>
</evidence>
<keyword evidence="1" id="KW-0732">Signal</keyword>
<evidence type="ECO:0000256" key="1">
    <source>
        <dbReference type="SAM" id="SignalP"/>
    </source>
</evidence>
<dbReference type="EMBL" id="VORB01000007">
    <property type="protein sequence ID" value="TXC78325.1"/>
    <property type="molecule type" value="Genomic_DNA"/>
</dbReference>
<dbReference type="AlphaFoldDB" id="A0A5C6V4F2"/>
<dbReference type="PANTHER" id="PTHR23150">
    <property type="entry name" value="SULFATASE MODIFYING FACTOR 1, 2"/>
    <property type="match status" value="1"/>
</dbReference>
<dbReference type="RefSeq" id="WP_147014747.1">
    <property type="nucleotide sequence ID" value="NZ_VORB01000007.1"/>
</dbReference>
<dbReference type="InterPro" id="IPR051043">
    <property type="entry name" value="Sulfatase_Mod_Factor_Kinase"/>
</dbReference>
<dbReference type="InterPro" id="IPR005532">
    <property type="entry name" value="SUMF_dom"/>
</dbReference>
<comment type="caution">
    <text evidence="3">The sequence shown here is derived from an EMBL/GenBank/DDBJ whole genome shotgun (WGS) entry which is preliminary data.</text>
</comment>
<name>A0A5C6V4F2_9FLAO</name>